<evidence type="ECO:0000313" key="1">
    <source>
        <dbReference type="Proteomes" id="UP000887565"/>
    </source>
</evidence>
<evidence type="ECO:0000313" key="2">
    <source>
        <dbReference type="WBParaSite" id="nRc.2.0.1.t22155-RA"/>
    </source>
</evidence>
<proteinExistence type="predicted"/>
<dbReference type="Proteomes" id="UP000887565">
    <property type="component" value="Unplaced"/>
</dbReference>
<keyword evidence="1" id="KW-1185">Reference proteome</keyword>
<name>A0A915J7N7_ROMCU</name>
<dbReference type="AlphaFoldDB" id="A0A915J7N7"/>
<dbReference type="WBParaSite" id="nRc.2.0.1.t22155-RA">
    <property type="protein sequence ID" value="nRc.2.0.1.t22155-RA"/>
    <property type="gene ID" value="nRc.2.0.1.g22155"/>
</dbReference>
<reference evidence="2" key="1">
    <citation type="submission" date="2022-11" db="UniProtKB">
        <authorList>
            <consortium name="WormBaseParasite"/>
        </authorList>
    </citation>
    <scope>IDENTIFICATION</scope>
</reference>
<accession>A0A915J7N7</accession>
<sequence>MLIVKSKKRHQMLGRKLFPRRINVQKPTIENSTKIIASANGEMSFVDRINLDTVQWNHSAFRIGFFNLLYFFGADSRKSTSKTAPSSPHDNNKCVVGETGLFSSSVLLLSELRAVFSDESESSSSDNDEEDETRRVANGKSIIRILSLFGLDFTLESLDPTAPFAIPATSLDEHDESKFDDDDKPTQSSSTNFRRLVMITFSSPSASPQDGFLNDIFPSSTFIFS</sequence>
<organism evidence="1 2">
    <name type="scientific">Romanomermis culicivorax</name>
    <name type="common">Nematode worm</name>
    <dbReference type="NCBI Taxonomy" id="13658"/>
    <lineage>
        <taxon>Eukaryota</taxon>
        <taxon>Metazoa</taxon>
        <taxon>Ecdysozoa</taxon>
        <taxon>Nematoda</taxon>
        <taxon>Enoplea</taxon>
        <taxon>Dorylaimia</taxon>
        <taxon>Mermithida</taxon>
        <taxon>Mermithoidea</taxon>
        <taxon>Mermithidae</taxon>
        <taxon>Romanomermis</taxon>
    </lineage>
</organism>
<protein>
    <submittedName>
        <fullName evidence="2">Uncharacterized protein</fullName>
    </submittedName>
</protein>